<reference evidence="1 2" key="1">
    <citation type="journal article" date="2018" name="Genome Announc.">
        <title>Draft Genome Sequence of "Candidatus Phycosocius bacilliformis," an Alphaproteobacterial Ectosymbiont of the Hydrocarbon-Producing Green Alga Botryococcus braunii.</title>
        <authorList>
            <person name="Tanabe Y."/>
            <person name="Yamaguchi H."/>
            <person name="Watanabe M.M."/>
        </authorList>
    </citation>
    <scope>NUCLEOTIDE SEQUENCE [LARGE SCALE GENOMIC DNA]</scope>
    <source>
        <strain evidence="1 2">BOTRYCO-2</strain>
    </source>
</reference>
<accession>A0A2P2ECD2</accession>
<gene>
    <name evidence="1" type="ORF">PbB2_02410</name>
</gene>
<comment type="caution">
    <text evidence="1">The sequence shown here is derived from an EMBL/GenBank/DDBJ whole genome shotgun (WGS) entry which is preliminary data.</text>
</comment>
<dbReference type="Proteomes" id="UP000245086">
    <property type="component" value="Unassembled WGS sequence"/>
</dbReference>
<dbReference type="RefSeq" id="WP_133245798.1">
    <property type="nucleotide sequence ID" value="NZ_BFBR01000007.1"/>
</dbReference>
<evidence type="ECO:0000313" key="2">
    <source>
        <dbReference type="Proteomes" id="UP000245086"/>
    </source>
</evidence>
<name>A0A2P2ECD2_9PROT</name>
<sequence length="219" mass="25212">MVTGKLPDPVNILATSSRSTFATGKVYAIQCGWDEWFLAQVTPDATVAMSQTVISGAHLAAWRKKKPATIDLGPIKFRAAMMKGAPSYGKWILIGIYPLPPELDNYSKRGRIGYDFSTDERELELYYLDDQHVTSWRVPVSEYDGREVHLYHHQDALIRWLLDEPVMLRALGENHWRAPYIDAIYDDPEKFELYKKLVPRVLAESERYPKEETWGDVSY</sequence>
<dbReference type="EMBL" id="BFBR01000007">
    <property type="protein sequence ID" value="GBF58722.1"/>
    <property type="molecule type" value="Genomic_DNA"/>
</dbReference>
<keyword evidence="2" id="KW-1185">Reference proteome</keyword>
<organism evidence="1 2">
    <name type="scientific">Candidatus Phycosocius bacilliformis</name>
    <dbReference type="NCBI Taxonomy" id="1445552"/>
    <lineage>
        <taxon>Bacteria</taxon>
        <taxon>Pseudomonadati</taxon>
        <taxon>Pseudomonadota</taxon>
        <taxon>Alphaproteobacteria</taxon>
        <taxon>Caulobacterales</taxon>
        <taxon>Caulobacterales incertae sedis</taxon>
        <taxon>Candidatus Phycosocius</taxon>
    </lineage>
</organism>
<dbReference type="AlphaFoldDB" id="A0A2P2ECD2"/>
<protein>
    <submittedName>
        <fullName evidence="1">Uncharacterized protein</fullName>
    </submittedName>
</protein>
<proteinExistence type="predicted"/>
<evidence type="ECO:0000313" key="1">
    <source>
        <dbReference type="EMBL" id="GBF58722.1"/>
    </source>
</evidence>